<protein>
    <submittedName>
        <fullName evidence="1">Uncharacterized protein</fullName>
    </submittedName>
</protein>
<reference evidence="1 2" key="1">
    <citation type="submission" date="2015-01" db="EMBL/GenBank/DDBJ databases">
        <authorList>
            <person name="Xiang T."/>
            <person name="Song Y."/>
            <person name="Huang L."/>
            <person name="Wang B."/>
            <person name="Wu P."/>
        </authorList>
    </citation>
    <scope>NUCLEOTIDE SEQUENCE [LARGE SCALE GENOMIC DNA]</scope>
    <source>
        <strain evidence="1 2">Ccy74</strain>
    </source>
</reference>
<sequence length="218" mass="25102">MRKNYYTIAGMIQNFGILFENLKNNAEISREMAEYGYGEKEIAQGKALYDKAIQLHQTNLKETKEETESYADFDQKFNSVLSIFMKDRKKGKIVFKDQDTHLRTLRLKALPSKSIASLMEEMKNFYNVLDQDETLRQAISRLKVDEAHIKSQLGGIVQAEKAYAVYQNEKGETQQATKNKDAAFSELEKWVRELYSVAKIALEDKPQLLESIVKSVRG</sequence>
<dbReference type="AlphaFoldDB" id="A0A0B7HB03"/>
<gene>
    <name evidence="1" type="ORF">CCYN74_200032</name>
</gene>
<evidence type="ECO:0000313" key="2">
    <source>
        <dbReference type="Proteomes" id="UP000038083"/>
    </source>
</evidence>
<organism evidence="1 2">
    <name type="scientific">Capnocytophaga cynodegmi</name>
    <dbReference type="NCBI Taxonomy" id="28189"/>
    <lineage>
        <taxon>Bacteria</taxon>
        <taxon>Pseudomonadati</taxon>
        <taxon>Bacteroidota</taxon>
        <taxon>Flavobacteriia</taxon>
        <taxon>Flavobacteriales</taxon>
        <taxon>Flavobacteriaceae</taxon>
        <taxon>Capnocytophaga</taxon>
    </lineage>
</organism>
<dbReference type="Proteomes" id="UP000038083">
    <property type="component" value="Unassembled WGS sequence"/>
</dbReference>
<proteinExistence type="predicted"/>
<accession>A0A0B7HB03</accession>
<dbReference type="EMBL" id="CDOG01000013">
    <property type="protein sequence ID" value="CEN36836.1"/>
    <property type="molecule type" value="Genomic_DNA"/>
</dbReference>
<dbReference type="RefSeq" id="WP_041996286.1">
    <property type="nucleotide sequence ID" value="NZ_CDOG01000013.1"/>
</dbReference>
<evidence type="ECO:0000313" key="1">
    <source>
        <dbReference type="EMBL" id="CEN36836.1"/>
    </source>
</evidence>
<dbReference type="OrthoDB" id="1120922at2"/>
<name>A0A0B7HB03_9FLAO</name>